<dbReference type="STRING" id="375175.AYR53_01945"/>
<dbReference type="EMBL" id="CP014873">
    <property type="protein sequence ID" value="ANK61630.1"/>
    <property type="molecule type" value="Genomic_DNA"/>
</dbReference>
<protein>
    <submittedName>
        <fullName evidence="1">Uncharacterized protein</fullName>
    </submittedName>
</protein>
<proteinExistence type="predicted"/>
<dbReference type="GeneID" id="42980998"/>
<dbReference type="RefSeq" id="WP_068226106.1">
    <property type="nucleotide sequence ID" value="NZ_CP014623.1"/>
</dbReference>
<dbReference type="Proteomes" id="UP000078582">
    <property type="component" value="Chromosome"/>
</dbReference>
<sequence>MTKIDIQKKYLQCVAYMIAKVKTFDEGFKEYERKHEIIVNDPEITTTDLKLSQQNFARSLENYKRFVARFSALDCPEQYGAQHRAMAMNFEAYTQAMALIVAALEPEKRSLNVLRYQEGCQKREAAFEQMTQLLQNDYQEAGVV</sequence>
<reference evidence="1 2" key="1">
    <citation type="submission" date="2016-03" db="EMBL/GenBank/DDBJ databases">
        <title>Pediococcus and Lactobacillus from brewery environment - whole genome sequencing and assembly.</title>
        <authorList>
            <person name="Behr J."/>
            <person name="Geissler A.J."/>
            <person name="Vogel R.F."/>
        </authorList>
    </citation>
    <scope>NUCLEOTIDE SEQUENCE [LARGE SCALE GENOMIC DNA]</scope>
    <source>
        <strain evidence="1 2">TMW 1.1989</strain>
    </source>
</reference>
<evidence type="ECO:0000313" key="1">
    <source>
        <dbReference type="EMBL" id="ANK61630.1"/>
    </source>
</evidence>
<keyword evidence="2" id="KW-1185">Reference proteome</keyword>
<accession>A0A192GZV4</accession>
<organism evidence="1 2">
    <name type="scientific">Loigolactobacillus backii</name>
    <dbReference type="NCBI Taxonomy" id="375175"/>
    <lineage>
        <taxon>Bacteria</taxon>
        <taxon>Bacillati</taxon>
        <taxon>Bacillota</taxon>
        <taxon>Bacilli</taxon>
        <taxon>Lactobacillales</taxon>
        <taxon>Lactobacillaceae</taxon>
        <taxon>Loigolactobacillus</taxon>
    </lineage>
</organism>
<dbReference type="OrthoDB" id="2290868at2"/>
<name>A0A192GZV4_9LACO</name>
<gene>
    <name evidence="1" type="ORF">AYR53_01945</name>
</gene>
<evidence type="ECO:0000313" key="2">
    <source>
        <dbReference type="Proteomes" id="UP000078582"/>
    </source>
</evidence>
<dbReference type="KEGG" id="lbt:AYR52_11370"/>
<dbReference type="AlphaFoldDB" id="A0A192GZV4"/>